<proteinExistence type="predicted"/>
<organism evidence="1 2">
    <name type="scientific">Liparis tanakae</name>
    <name type="common">Tanaka's snailfish</name>
    <dbReference type="NCBI Taxonomy" id="230148"/>
    <lineage>
        <taxon>Eukaryota</taxon>
        <taxon>Metazoa</taxon>
        <taxon>Chordata</taxon>
        <taxon>Craniata</taxon>
        <taxon>Vertebrata</taxon>
        <taxon>Euteleostomi</taxon>
        <taxon>Actinopterygii</taxon>
        <taxon>Neopterygii</taxon>
        <taxon>Teleostei</taxon>
        <taxon>Neoteleostei</taxon>
        <taxon>Acanthomorphata</taxon>
        <taxon>Eupercaria</taxon>
        <taxon>Perciformes</taxon>
        <taxon>Cottioidei</taxon>
        <taxon>Cottales</taxon>
        <taxon>Liparidae</taxon>
        <taxon>Liparis</taxon>
    </lineage>
</organism>
<dbReference type="AlphaFoldDB" id="A0A4Z2IZ44"/>
<dbReference type="EMBL" id="SRLO01000035">
    <property type="protein sequence ID" value="TNN83027.1"/>
    <property type="molecule type" value="Genomic_DNA"/>
</dbReference>
<protein>
    <submittedName>
        <fullName evidence="1">Uncharacterized protein</fullName>
    </submittedName>
</protein>
<reference evidence="1 2" key="1">
    <citation type="submission" date="2019-03" db="EMBL/GenBank/DDBJ databases">
        <title>First draft genome of Liparis tanakae, snailfish: a comprehensive survey of snailfish specific genes.</title>
        <authorList>
            <person name="Kim W."/>
            <person name="Song I."/>
            <person name="Jeong J.-H."/>
            <person name="Kim D."/>
            <person name="Kim S."/>
            <person name="Ryu S."/>
            <person name="Song J.Y."/>
            <person name="Lee S.K."/>
        </authorList>
    </citation>
    <scope>NUCLEOTIDE SEQUENCE [LARGE SCALE GENOMIC DNA]</scope>
    <source>
        <tissue evidence="1">Muscle</tissue>
    </source>
</reference>
<evidence type="ECO:0000313" key="1">
    <source>
        <dbReference type="EMBL" id="TNN83027.1"/>
    </source>
</evidence>
<dbReference type="Proteomes" id="UP000314294">
    <property type="component" value="Unassembled WGS sequence"/>
</dbReference>
<keyword evidence="2" id="KW-1185">Reference proteome</keyword>
<accession>A0A4Z2IZ44</accession>
<gene>
    <name evidence="1" type="ORF">EYF80_006634</name>
</gene>
<name>A0A4Z2IZ44_9TELE</name>
<comment type="caution">
    <text evidence="1">The sequence shown here is derived from an EMBL/GenBank/DDBJ whole genome shotgun (WGS) entry which is preliminary data.</text>
</comment>
<sequence length="161" mass="17813">MHHQCTIQVTSEMEEGVSTLKKPEEMLLVKMLSSSSHHTVEMGKGFGKTKTGCHTCSTFKSRRPCGASSCAPITTIPNWDLGSSPVTRGCRLSDFDHGRVSQILSAERLSVISRDPQLRRKGNGNRTEAYLYGDIHRAFVRTVIQLHTHDSDFDGVARLVA</sequence>
<evidence type="ECO:0000313" key="2">
    <source>
        <dbReference type="Proteomes" id="UP000314294"/>
    </source>
</evidence>